<keyword evidence="2" id="KW-1185">Reference proteome</keyword>
<dbReference type="AlphaFoldDB" id="A0A840KGS9"/>
<dbReference type="RefSeq" id="WP_184189834.1">
    <property type="nucleotide sequence ID" value="NZ_JACHLE010000003.1"/>
</dbReference>
<organism evidence="1 2">
    <name type="scientific">Chryseobacterium defluvii</name>
    <dbReference type="NCBI Taxonomy" id="160396"/>
    <lineage>
        <taxon>Bacteria</taxon>
        <taxon>Pseudomonadati</taxon>
        <taxon>Bacteroidota</taxon>
        <taxon>Flavobacteriia</taxon>
        <taxon>Flavobacteriales</taxon>
        <taxon>Weeksellaceae</taxon>
        <taxon>Chryseobacterium group</taxon>
        <taxon>Chryseobacterium</taxon>
    </lineage>
</organism>
<evidence type="ECO:0000313" key="1">
    <source>
        <dbReference type="EMBL" id="MBB4807167.1"/>
    </source>
</evidence>
<dbReference type="Proteomes" id="UP000592180">
    <property type="component" value="Unassembled WGS sequence"/>
</dbReference>
<dbReference type="EMBL" id="JACHLE010000003">
    <property type="protein sequence ID" value="MBB4807167.1"/>
    <property type="molecule type" value="Genomic_DNA"/>
</dbReference>
<gene>
    <name evidence="1" type="ORF">HNP38_002471</name>
</gene>
<comment type="caution">
    <text evidence="1">The sequence shown here is derived from an EMBL/GenBank/DDBJ whole genome shotgun (WGS) entry which is preliminary data.</text>
</comment>
<reference evidence="1 2" key="1">
    <citation type="submission" date="2020-08" db="EMBL/GenBank/DDBJ databases">
        <title>Functional genomics of gut bacteria from endangered species of beetles.</title>
        <authorList>
            <person name="Carlos-Shanley C."/>
        </authorList>
    </citation>
    <scope>NUCLEOTIDE SEQUENCE [LARGE SCALE GENOMIC DNA]</scope>
    <source>
        <strain evidence="1 2">S00151</strain>
    </source>
</reference>
<accession>A0A840KGS9</accession>
<evidence type="ECO:0000313" key="2">
    <source>
        <dbReference type="Proteomes" id="UP000592180"/>
    </source>
</evidence>
<protein>
    <submittedName>
        <fullName evidence="1">Uncharacterized protein</fullName>
    </submittedName>
</protein>
<name>A0A840KGS9_9FLAO</name>
<sequence>MIIETYIATLQHGKGKIRFQINSMSGKQIMAIENCPMRAIIGLKMKGRKIVK</sequence>
<proteinExistence type="predicted"/>